<sequence>MDHDQQVLAAPEAESGLITAQLVPCEERLSFLPQRFGPHFLLAENTIYDTMGRLCSAYTDGFWAFYLLSNGGAFMAPTDALAYHVECEGNGYEGWLEAKVAGMGVTAMALNRLSFMRGGARYADLFYRLREYISQQPQARQLFALLD</sequence>
<protein>
    <submittedName>
        <fullName evidence="2">Antirestriction protein</fullName>
    </submittedName>
</protein>
<dbReference type="Proteomes" id="UP000469734">
    <property type="component" value="Unassembled WGS sequence"/>
</dbReference>
<accession>A0A7X4H269</accession>
<evidence type="ECO:0000256" key="1">
    <source>
        <dbReference type="ARBA" id="ARBA00008618"/>
    </source>
</evidence>
<evidence type="ECO:0000313" key="2">
    <source>
        <dbReference type="EMBL" id="MYM73965.1"/>
    </source>
</evidence>
<name>A0A7X4H269_9BURK</name>
<evidence type="ECO:0000313" key="3">
    <source>
        <dbReference type="Proteomes" id="UP000469734"/>
    </source>
</evidence>
<organism evidence="2 3">
    <name type="scientific">Duganella margarita</name>
    <dbReference type="NCBI Taxonomy" id="2692170"/>
    <lineage>
        <taxon>Bacteria</taxon>
        <taxon>Pseudomonadati</taxon>
        <taxon>Pseudomonadota</taxon>
        <taxon>Betaproteobacteria</taxon>
        <taxon>Burkholderiales</taxon>
        <taxon>Oxalobacteraceae</taxon>
        <taxon>Telluria group</taxon>
        <taxon>Duganella</taxon>
    </lineage>
</organism>
<comment type="caution">
    <text evidence="2">The sequence shown here is derived from an EMBL/GenBank/DDBJ whole genome shotgun (WGS) entry which is preliminary data.</text>
</comment>
<dbReference type="RefSeq" id="WP_161051019.1">
    <property type="nucleotide sequence ID" value="NZ_WWCR01000018.1"/>
</dbReference>
<gene>
    <name evidence="2" type="ORF">GTP56_17415</name>
</gene>
<dbReference type="Gene3D" id="3.30.70.3580">
    <property type="entry name" value="Antirestriction protein"/>
    <property type="match status" value="1"/>
</dbReference>
<dbReference type="InterPro" id="IPR004914">
    <property type="entry name" value="Antirestrict"/>
</dbReference>
<reference evidence="2 3" key="1">
    <citation type="submission" date="2019-12" db="EMBL/GenBank/DDBJ databases">
        <title>Novel species isolated from a subtropical stream in China.</title>
        <authorList>
            <person name="Lu H."/>
        </authorList>
    </citation>
    <scope>NUCLEOTIDE SEQUENCE [LARGE SCALE GENOMIC DNA]</scope>
    <source>
        <strain evidence="2 3">FT134W</strain>
    </source>
</reference>
<dbReference type="InterPro" id="IPR042297">
    <property type="entry name" value="Antirestriction_sf"/>
</dbReference>
<dbReference type="AlphaFoldDB" id="A0A7X4H269"/>
<dbReference type="EMBL" id="WWCR01000018">
    <property type="protein sequence ID" value="MYM73965.1"/>
    <property type="molecule type" value="Genomic_DNA"/>
</dbReference>
<dbReference type="Pfam" id="PF03230">
    <property type="entry name" value="Antirestrict"/>
    <property type="match status" value="1"/>
</dbReference>
<proteinExistence type="inferred from homology"/>
<comment type="similarity">
    <text evidence="1">Belongs to the antirestriction protein family.</text>
</comment>